<dbReference type="AlphaFoldDB" id="A0A6C0C6C7"/>
<sequence length="225" mass="26265">MHQLLCKKDKTVQSKNPTIPEEKPTNQISFDFQQVEPFVMQEDVPIVFPKQEINPYMIKLQVLVREFLTTVITHHEQIIYNIVIKNSYDKSILTTTNRTIIDMIVECTKSFYNKCYINLQNEVVTAETTNILEMSYYAQFSPHILLNKLIHLTLDIHIDVVRENLTLKDVDKYFSGIQTEIDYQFLSSVNLIHVLSKGLDENEDFINIGNGEKPFDVIIDKHIEK</sequence>
<evidence type="ECO:0000313" key="1">
    <source>
        <dbReference type="EMBL" id="QHS99896.1"/>
    </source>
</evidence>
<proteinExistence type="predicted"/>
<dbReference type="EMBL" id="MN739352">
    <property type="protein sequence ID" value="QHS99896.1"/>
    <property type="molecule type" value="Genomic_DNA"/>
</dbReference>
<reference evidence="1" key="1">
    <citation type="journal article" date="2020" name="Nature">
        <title>Giant virus diversity and host interactions through global metagenomics.</title>
        <authorList>
            <person name="Schulz F."/>
            <person name="Roux S."/>
            <person name="Paez-Espino D."/>
            <person name="Jungbluth S."/>
            <person name="Walsh D.A."/>
            <person name="Denef V.J."/>
            <person name="McMahon K.D."/>
            <person name="Konstantinidis K.T."/>
            <person name="Eloe-Fadrosh E.A."/>
            <person name="Kyrpides N.C."/>
            <person name="Woyke T."/>
        </authorList>
    </citation>
    <scope>NUCLEOTIDE SEQUENCE</scope>
    <source>
        <strain evidence="1">GVMAG-M-3300020192-26</strain>
    </source>
</reference>
<protein>
    <submittedName>
        <fullName evidence="1">Uncharacterized protein</fullName>
    </submittedName>
</protein>
<name>A0A6C0C6C7_9ZZZZ</name>
<organism evidence="1">
    <name type="scientific">viral metagenome</name>
    <dbReference type="NCBI Taxonomy" id="1070528"/>
    <lineage>
        <taxon>unclassified sequences</taxon>
        <taxon>metagenomes</taxon>
        <taxon>organismal metagenomes</taxon>
    </lineage>
</organism>
<accession>A0A6C0C6C7</accession>